<accession>A0A9D4V5L1</accession>
<dbReference type="Proteomes" id="UP000886520">
    <property type="component" value="Chromosome 5"/>
</dbReference>
<sequence length="150" mass="16265">MASSGSKRVFYDPHYHPSLTCTSPQLCPPPYPAQNHHVAFAPYNRASPPRYDDFSVYNDLHVMKPQSMPVASSSYTTTPGPAPYVPPSQTHAIIPNFVCHQVDQTFNCISTPIPASNAIETHGISSVKETFSMVLPSSIGGQAPDSSFLT</sequence>
<gene>
    <name evidence="1" type="ORF">GOP47_0005683</name>
</gene>
<protein>
    <submittedName>
        <fullName evidence="1">Uncharacterized protein</fullName>
    </submittedName>
</protein>
<comment type="caution">
    <text evidence="1">The sequence shown here is derived from an EMBL/GenBank/DDBJ whole genome shotgun (WGS) entry which is preliminary data.</text>
</comment>
<proteinExistence type="predicted"/>
<evidence type="ECO:0000313" key="1">
    <source>
        <dbReference type="EMBL" id="KAI5080204.1"/>
    </source>
</evidence>
<reference evidence="1 2" key="1">
    <citation type="submission" date="2021-01" db="EMBL/GenBank/DDBJ databases">
        <title>Adiantum capillus-veneris genome.</title>
        <authorList>
            <person name="Fang Y."/>
            <person name="Liao Q."/>
        </authorList>
    </citation>
    <scope>NUCLEOTIDE SEQUENCE [LARGE SCALE GENOMIC DNA]</scope>
    <source>
        <strain evidence="1">H3</strain>
        <tissue evidence="1">Leaf</tissue>
    </source>
</reference>
<evidence type="ECO:0000313" key="2">
    <source>
        <dbReference type="Proteomes" id="UP000886520"/>
    </source>
</evidence>
<name>A0A9D4V5L1_ADICA</name>
<keyword evidence="2" id="KW-1185">Reference proteome</keyword>
<dbReference type="EMBL" id="JABFUD020000005">
    <property type="protein sequence ID" value="KAI5080204.1"/>
    <property type="molecule type" value="Genomic_DNA"/>
</dbReference>
<organism evidence="1 2">
    <name type="scientific">Adiantum capillus-veneris</name>
    <name type="common">Maidenhair fern</name>
    <dbReference type="NCBI Taxonomy" id="13818"/>
    <lineage>
        <taxon>Eukaryota</taxon>
        <taxon>Viridiplantae</taxon>
        <taxon>Streptophyta</taxon>
        <taxon>Embryophyta</taxon>
        <taxon>Tracheophyta</taxon>
        <taxon>Polypodiopsida</taxon>
        <taxon>Polypodiidae</taxon>
        <taxon>Polypodiales</taxon>
        <taxon>Pteridineae</taxon>
        <taxon>Pteridaceae</taxon>
        <taxon>Vittarioideae</taxon>
        <taxon>Adiantum</taxon>
    </lineage>
</organism>
<dbReference type="AlphaFoldDB" id="A0A9D4V5L1"/>